<feature type="compositionally biased region" description="Low complexity" evidence="1">
    <location>
        <begin position="282"/>
        <end position="310"/>
    </location>
</feature>
<feature type="region of interest" description="Disordered" evidence="1">
    <location>
        <begin position="273"/>
        <end position="310"/>
    </location>
</feature>
<evidence type="ECO:0000313" key="3">
    <source>
        <dbReference type="EMBL" id="MPC66234.1"/>
    </source>
</evidence>
<accession>A0A5B7HBW4</accession>
<keyword evidence="2" id="KW-0472">Membrane</keyword>
<dbReference type="Proteomes" id="UP000324222">
    <property type="component" value="Unassembled WGS sequence"/>
</dbReference>
<feature type="transmembrane region" description="Helical" evidence="2">
    <location>
        <begin position="333"/>
        <end position="352"/>
    </location>
</feature>
<proteinExistence type="predicted"/>
<sequence>MVVVAWARVSYKDVQMIHYKAYNEITPEYGNAIKSLEALTKTKGIEKYLGNSISIAECHKWQCDKPLEPVNDSTECFQYLAYVPCRNESTEEHLVDWCAVGYKHRGSCECVEMNHTQTKNKVTWTIHREDVPPCNDTIPPYNATSSNKNNNSSFDEESDVIELRSSIYKKSIFIKVCRTRECKTNHILAIGSTTPRRANLGGITVQWNDETCQCSEQKVVARDLETFLVHLTLCNGENINVHLKNVTHNLDKELDNCNGIQKMNRPTHTAKIGEEVNGTTERSSITSQTHTHTNTTSQKRTTPTTHETSPTVADVMRMLYESSSSPPAASSSGLLHLLLITTTFTILMYFTVSASVT</sequence>
<gene>
    <name evidence="3" type="ORF">E2C01_060382</name>
</gene>
<protein>
    <submittedName>
        <fullName evidence="3">Uncharacterized protein</fullName>
    </submittedName>
</protein>
<keyword evidence="4" id="KW-1185">Reference proteome</keyword>
<evidence type="ECO:0000256" key="2">
    <source>
        <dbReference type="SAM" id="Phobius"/>
    </source>
</evidence>
<reference evidence="3 4" key="1">
    <citation type="submission" date="2019-05" db="EMBL/GenBank/DDBJ databases">
        <title>Another draft genome of Portunus trituberculatus and its Hox gene families provides insights of decapod evolution.</title>
        <authorList>
            <person name="Jeong J.-H."/>
            <person name="Song I."/>
            <person name="Kim S."/>
            <person name="Choi T."/>
            <person name="Kim D."/>
            <person name="Ryu S."/>
            <person name="Kim W."/>
        </authorList>
    </citation>
    <scope>NUCLEOTIDE SEQUENCE [LARGE SCALE GENOMIC DNA]</scope>
    <source>
        <tissue evidence="3">Muscle</tissue>
    </source>
</reference>
<dbReference type="EMBL" id="VSRR010024494">
    <property type="protein sequence ID" value="MPC66234.1"/>
    <property type="molecule type" value="Genomic_DNA"/>
</dbReference>
<keyword evidence="2" id="KW-1133">Transmembrane helix</keyword>
<name>A0A5B7HBW4_PORTR</name>
<keyword evidence="2" id="KW-0812">Transmembrane</keyword>
<organism evidence="3 4">
    <name type="scientific">Portunus trituberculatus</name>
    <name type="common">Swimming crab</name>
    <name type="synonym">Neptunus trituberculatus</name>
    <dbReference type="NCBI Taxonomy" id="210409"/>
    <lineage>
        <taxon>Eukaryota</taxon>
        <taxon>Metazoa</taxon>
        <taxon>Ecdysozoa</taxon>
        <taxon>Arthropoda</taxon>
        <taxon>Crustacea</taxon>
        <taxon>Multicrustacea</taxon>
        <taxon>Malacostraca</taxon>
        <taxon>Eumalacostraca</taxon>
        <taxon>Eucarida</taxon>
        <taxon>Decapoda</taxon>
        <taxon>Pleocyemata</taxon>
        <taxon>Brachyura</taxon>
        <taxon>Eubrachyura</taxon>
        <taxon>Portunoidea</taxon>
        <taxon>Portunidae</taxon>
        <taxon>Portuninae</taxon>
        <taxon>Portunus</taxon>
    </lineage>
</organism>
<comment type="caution">
    <text evidence="3">The sequence shown here is derived from an EMBL/GenBank/DDBJ whole genome shotgun (WGS) entry which is preliminary data.</text>
</comment>
<evidence type="ECO:0000256" key="1">
    <source>
        <dbReference type="SAM" id="MobiDB-lite"/>
    </source>
</evidence>
<evidence type="ECO:0000313" key="4">
    <source>
        <dbReference type="Proteomes" id="UP000324222"/>
    </source>
</evidence>
<dbReference type="AlphaFoldDB" id="A0A5B7HBW4"/>